<reference evidence="4" key="1">
    <citation type="submission" date="2020-01" db="EMBL/GenBank/DDBJ databases">
        <authorList>
            <consortium name="DOE Joint Genome Institute"/>
            <person name="Haridas S."/>
            <person name="Albert R."/>
            <person name="Binder M."/>
            <person name="Bloem J."/>
            <person name="Labutti K."/>
            <person name="Salamov A."/>
            <person name="Andreopoulos B."/>
            <person name="Baker S.E."/>
            <person name="Barry K."/>
            <person name="Bills G."/>
            <person name="Bluhm B.H."/>
            <person name="Cannon C."/>
            <person name="Castanera R."/>
            <person name="Culley D.E."/>
            <person name="Daum C."/>
            <person name="Ezra D."/>
            <person name="Gonzalez J.B."/>
            <person name="Henrissat B."/>
            <person name="Kuo A."/>
            <person name="Liang C."/>
            <person name="Lipzen A."/>
            <person name="Lutzoni F."/>
            <person name="Magnuson J."/>
            <person name="Mondo S."/>
            <person name="Nolan M."/>
            <person name="Ohm R."/>
            <person name="Pangilinan J."/>
            <person name="Park H.-J."/>
            <person name="Ramirez L."/>
            <person name="Alfaro M."/>
            <person name="Sun H."/>
            <person name="Tritt A."/>
            <person name="Yoshinaga Y."/>
            <person name="Zwiers L.-H."/>
            <person name="Turgeon B.G."/>
            <person name="Goodwin S.B."/>
            <person name="Spatafora J.W."/>
            <person name="Crous P.W."/>
            <person name="Grigoriev I.V."/>
        </authorList>
    </citation>
    <scope>NUCLEOTIDE SEQUENCE</scope>
    <source>
        <strain evidence="4">P77</strain>
    </source>
</reference>
<dbReference type="EMBL" id="ML975363">
    <property type="protein sequence ID" value="KAF1831446.1"/>
    <property type="molecule type" value="Genomic_DNA"/>
</dbReference>
<feature type="transmembrane region" description="Helical" evidence="2">
    <location>
        <begin position="207"/>
        <end position="228"/>
    </location>
</feature>
<evidence type="ECO:0000313" key="5">
    <source>
        <dbReference type="Proteomes" id="UP000800040"/>
    </source>
</evidence>
<dbReference type="AlphaFoldDB" id="A0A6A5K5T4"/>
<dbReference type="OrthoDB" id="3918601at2759"/>
<feature type="transmembrane region" description="Helical" evidence="2">
    <location>
        <begin position="132"/>
        <end position="153"/>
    </location>
</feature>
<feature type="transmembrane region" description="Helical" evidence="2">
    <location>
        <begin position="248"/>
        <end position="266"/>
    </location>
</feature>
<dbReference type="PANTHER" id="PTHR39614:SF2">
    <property type="entry name" value="INTEGRAL MEMBRANE PROTEIN"/>
    <property type="match status" value="1"/>
</dbReference>
<evidence type="ECO:0000256" key="1">
    <source>
        <dbReference type="SAM" id="MobiDB-lite"/>
    </source>
</evidence>
<keyword evidence="2" id="KW-0812">Transmembrane</keyword>
<sequence length="386" mass="43059">MPGDVVAPPYVITANDKRGLIVVTGIAVLAFVWSCLLIRIWLRLQSREWRSDDWWLAAATLLDTIQSAILFHLVNLGLGTSLDGVQLPQLGKLGREIFAAQILYILTLLFSKLSILFLYLRLSPGGFHRTASLSLTALSSVWAILSVILISIPCNPTQSYTDAGNCTNTWPKHLTISLLDIATELLIYLIACHLVSTLQMRLSTKFLVILAFSARLPILAIASIRLYYLSPHPDTISHVSTVVVATQWQMGYAIMSSTITGMGPFLKPFDKPEYTTTSTSPSHHKQSFRSQPSTQPRTSSGNLSESYLMDRLPSRSRSCRSTLSDSPREPQLLTADEHFRPTHMYRGHETEIWVGNRSMSEEAIQGHGKLVIGKKNEFKVEVDHVR</sequence>
<dbReference type="Pfam" id="PF20684">
    <property type="entry name" value="Fung_rhodopsin"/>
    <property type="match status" value="1"/>
</dbReference>
<keyword evidence="2" id="KW-1133">Transmembrane helix</keyword>
<feature type="transmembrane region" description="Helical" evidence="2">
    <location>
        <begin position="54"/>
        <end position="78"/>
    </location>
</feature>
<evidence type="ECO:0000313" key="4">
    <source>
        <dbReference type="EMBL" id="KAF1831446.1"/>
    </source>
</evidence>
<evidence type="ECO:0000259" key="3">
    <source>
        <dbReference type="Pfam" id="PF20684"/>
    </source>
</evidence>
<feature type="compositionally biased region" description="Polar residues" evidence="1">
    <location>
        <begin position="315"/>
        <end position="325"/>
    </location>
</feature>
<keyword evidence="2" id="KW-0472">Membrane</keyword>
<evidence type="ECO:0000256" key="2">
    <source>
        <dbReference type="SAM" id="Phobius"/>
    </source>
</evidence>
<gene>
    <name evidence="4" type="ORF">BDW02DRAFT_54500</name>
</gene>
<feature type="transmembrane region" description="Helical" evidence="2">
    <location>
        <begin position="20"/>
        <end position="42"/>
    </location>
</feature>
<feature type="transmembrane region" description="Helical" evidence="2">
    <location>
        <begin position="98"/>
        <end position="120"/>
    </location>
</feature>
<dbReference type="InterPro" id="IPR049326">
    <property type="entry name" value="Rhodopsin_dom_fungi"/>
</dbReference>
<accession>A0A6A5K5T4</accession>
<protein>
    <recommendedName>
        <fullName evidence="3">Rhodopsin domain-containing protein</fullName>
    </recommendedName>
</protein>
<proteinExistence type="predicted"/>
<name>A0A6A5K5T4_9PLEO</name>
<dbReference type="Proteomes" id="UP000800040">
    <property type="component" value="Unassembled WGS sequence"/>
</dbReference>
<feature type="region of interest" description="Disordered" evidence="1">
    <location>
        <begin position="272"/>
        <end position="335"/>
    </location>
</feature>
<keyword evidence="5" id="KW-1185">Reference proteome</keyword>
<feature type="compositionally biased region" description="Polar residues" evidence="1">
    <location>
        <begin position="288"/>
        <end position="305"/>
    </location>
</feature>
<dbReference type="PANTHER" id="PTHR39614">
    <property type="entry name" value="INTEGRAL MEMBRANE PROTEIN"/>
    <property type="match status" value="1"/>
</dbReference>
<feature type="domain" description="Rhodopsin" evidence="3">
    <location>
        <begin position="38"/>
        <end position="265"/>
    </location>
</feature>
<organism evidence="4 5">
    <name type="scientific">Decorospora gaudefroyi</name>
    <dbReference type="NCBI Taxonomy" id="184978"/>
    <lineage>
        <taxon>Eukaryota</taxon>
        <taxon>Fungi</taxon>
        <taxon>Dikarya</taxon>
        <taxon>Ascomycota</taxon>
        <taxon>Pezizomycotina</taxon>
        <taxon>Dothideomycetes</taxon>
        <taxon>Pleosporomycetidae</taxon>
        <taxon>Pleosporales</taxon>
        <taxon>Pleosporineae</taxon>
        <taxon>Pleosporaceae</taxon>
        <taxon>Decorospora</taxon>
    </lineage>
</organism>
<feature type="transmembrane region" description="Helical" evidence="2">
    <location>
        <begin position="173"/>
        <end position="195"/>
    </location>
</feature>